<comment type="caution">
    <text evidence="1">The sequence shown here is derived from an EMBL/GenBank/DDBJ whole genome shotgun (WGS) entry which is preliminary data.</text>
</comment>
<name>A0A090RR94_9VIBR</name>
<protein>
    <submittedName>
        <fullName evidence="1">Uncharacterized protein</fullName>
    </submittedName>
</protein>
<organism evidence="1 2">
    <name type="scientific">Vibrio maritimus</name>
    <dbReference type="NCBI Taxonomy" id="990268"/>
    <lineage>
        <taxon>Bacteria</taxon>
        <taxon>Pseudomonadati</taxon>
        <taxon>Pseudomonadota</taxon>
        <taxon>Gammaproteobacteria</taxon>
        <taxon>Vibrionales</taxon>
        <taxon>Vibrionaceae</taxon>
        <taxon>Vibrio</taxon>
    </lineage>
</organism>
<dbReference type="AlphaFoldDB" id="A0A090RR94"/>
<dbReference type="Proteomes" id="UP000029228">
    <property type="component" value="Unassembled WGS sequence"/>
</dbReference>
<dbReference type="STRING" id="990268.JCM19235_5298"/>
<keyword evidence="2" id="KW-1185">Reference proteome</keyword>
<accession>A0A090RR94</accession>
<dbReference type="EMBL" id="BBMR01000001">
    <property type="protein sequence ID" value="GAL16749.1"/>
    <property type="molecule type" value="Genomic_DNA"/>
</dbReference>
<dbReference type="Pfam" id="PF08811">
    <property type="entry name" value="DUF1800"/>
    <property type="match status" value="1"/>
</dbReference>
<reference evidence="1 2" key="2">
    <citation type="submission" date="2014-09" db="EMBL/GenBank/DDBJ databases">
        <authorList>
            <consortium name="NBRP consortium"/>
            <person name="Sawabe T."/>
            <person name="Meirelles P."/>
            <person name="Nakanishi M."/>
            <person name="Sayaka M."/>
            <person name="Hattori M."/>
            <person name="Ohkuma M."/>
        </authorList>
    </citation>
    <scope>NUCLEOTIDE SEQUENCE [LARGE SCALE GENOMIC DNA]</scope>
    <source>
        <strain evidence="2">JCM19235</strain>
    </source>
</reference>
<evidence type="ECO:0000313" key="1">
    <source>
        <dbReference type="EMBL" id="GAL16749.1"/>
    </source>
</evidence>
<sequence>MPGSPAGWSDKDSDYNSSSALTQRWQVANQIAKLVVRQLERSKQNVDDKLIQMTQRLYGSEVDEHVLTAMDKAQDPTSKLVVLWMSPQFQYR</sequence>
<proteinExistence type="predicted"/>
<gene>
    <name evidence="1" type="ORF">JCM19235_5298</name>
</gene>
<reference evidence="1 2" key="1">
    <citation type="submission" date="2014-09" db="EMBL/GenBank/DDBJ databases">
        <title>Vibrio maritimus JCM 19235. (C45) whole genome shotgun sequence.</title>
        <authorList>
            <person name="Sawabe T."/>
            <person name="Meirelles P."/>
            <person name="Nakanishi M."/>
            <person name="Sayaka M."/>
            <person name="Hattori M."/>
            <person name="Ohkuma M."/>
        </authorList>
    </citation>
    <scope>NUCLEOTIDE SEQUENCE [LARGE SCALE GENOMIC DNA]</scope>
    <source>
        <strain evidence="2">JCM19235</strain>
    </source>
</reference>
<evidence type="ECO:0000313" key="2">
    <source>
        <dbReference type="Proteomes" id="UP000029228"/>
    </source>
</evidence>
<dbReference type="InterPro" id="IPR014917">
    <property type="entry name" value="DUF1800"/>
</dbReference>